<keyword evidence="2" id="KW-0732">Signal</keyword>
<feature type="chain" id="PRO_5034654344" description="Expansin-like EG45 domain-containing protein" evidence="2">
    <location>
        <begin position="18"/>
        <end position="226"/>
    </location>
</feature>
<keyword evidence="4" id="KW-1185">Reference proteome</keyword>
<dbReference type="Proteomes" id="UP000578531">
    <property type="component" value="Unassembled WGS sequence"/>
</dbReference>
<feature type="signal peptide" evidence="2">
    <location>
        <begin position="1"/>
        <end position="17"/>
    </location>
</feature>
<evidence type="ECO:0000256" key="1">
    <source>
        <dbReference type="SAM" id="MobiDB-lite"/>
    </source>
</evidence>
<dbReference type="AlphaFoldDB" id="A0A8H6L0Q9"/>
<dbReference type="EMBL" id="JACCJC010000059">
    <property type="protein sequence ID" value="KAF6231196.1"/>
    <property type="molecule type" value="Genomic_DNA"/>
</dbReference>
<proteinExistence type="predicted"/>
<dbReference type="Pfam" id="PF22514">
    <property type="entry name" value="EXPB1_D1"/>
    <property type="match status" value="1"/>
</dbReference>
<dbReference type="InterPro" id="IPR036908">
    <property type="entry name" value="RlpA-like_sf"/>
</dbReference>
<feature type="region of interest" description="Disordered" evidence="1">
    <location>
        <begin position="37"/>
        <end position="85"/>
    </location>
</feature>
<dbReference type="Gene3D" id="2.40.40.10">
    <property type="entry name" value="RlpA-like domain"/>
    <property type="match status" value="1"/>
</dbReference>
<protein>
    <recommendedName>
        <fullName evidence="5">Expansin-like EG45 domain-containing protein</fullName>
    </recommendedName>
</protein>
<reference evidence="3 4" key="1">
    <citation type="journal article" date="2020" name="Genomics">
        <title>Complete, high-quality genomes from long-read metagenomic sequencing of two wolf lichen thalli reveals enigmatic genome architecture.</title>
        <authorList>
            <person name="McKenzie S.K."/>
            <person name="Walston R.F."/>
            <person name="Allen J.L."/>
        </authorList>
    </citation>
    <scope>NUCLEOTIDE SEQUENCE [LARGE SCALE GENOMIC DNA]</scope>
    <source>
        <strain evidence="3">WasteWater2</strain>
    </source>
</reference>
<evidence type="ECO:0000256" key="2">
    <source>
        <dbReference type="SAM" id="SignalP"/>
    </source>
</evidence>
<sequence length="226" mass="22640">MRLTHTLTAVFAILANAQRYRPYGYQYQKKDAAQVVGSDTGSASGSDSDSGSNSTGDDASYAAASSAPQLSASGTGATDSGPSSNSAAASTASFTQYSPCDDPSKTSCAWYSSSGYNAAVSQAVYGGYPGSGPSGACGVCWKLTPEYAGANEIVVKVNNLCPDDGNALCAQAENVDVNFDLCRDSGAAAALFGSSGTEQVNGTAVVVDCSEWSGGADVCLPGVSSC</sequence>
<organism evidence="3 4">
    <name type="scientific">Letharia columbiana</name>
    <dbReference type="NCBI Taxonomy" id="112416"/>
    <lineage>
        <taxon>Eukaryota</taxon>
        <taxon>Fungi</taxon>
        <taxon>Dikarya</taxon>
        <taxon>Ascomycota</taxon>
        <taxon>Pezizomycotina</taxon>
        <taxon>Lecanoromycetes</taxon>
        <taxon>OSLEUM clade</taxon>
        <taxon>Lecanoromycetidae</taxon>
        <taxon>Lecanorales</taxon>
        <taxon>Lecanorineae</taxon>
        <taxon>Parmeliaceae</taxon>
        <taxon>Letharia</taxon>
    </lineage>
</organism>
<evidence type="ECO:0008006" key="5">
    <source>
        <dbReference type="Google" id="ProtNLM"/>
    </source>
</evidence>
<dbReference type="SUPFAM" id="SSF50685">
    <property type="entry name" value="Barwin-like endoglucanases"/>
    <property type="match status" value="1"/>
</dbReference>
<comment type="caution">
    <text evidence="3">The sequence shown here is derived from an EMBL/GenBank/DDBJ whole genome shotgun (WGS) entry which is preliminary data.</text>
</comment>
<accession>A0A8H6L0Q9</accession>
<dbReference type="RefSeq" id="XP_037160629.1">
    <property type="nucleotide sequence ID" value="XM_037312413.1"/>
</dbReference>
<dbReference type="OrthoDB" id="5823761at2759"/>
<evidence type="ECO:0000313" key="4">
    <source>
        <dbReference type="Proteomes" id="UP000578531"/>
    </source>
</evidence>
<name>A0A8H6L0Q9_9LECA</name>
<dbReference type="GeneID" id="59292174"/>
<feature type="compositionally biased region" description="Low complexity" evidence="1">
    <location>
        <begin position="37"/>
        <end position="73"/>
    </location>
</feature>
<evidence type="ECO:0000313" key="3">
    <source>
        <dbReference type="EMBL" id="KAF6231196.1"/>
    </source>
</evidence>
<gene>
    <name evidence="3" type="ORF">HO173_010528</name>
</gene>